<evidence type="ECO:0000256" key="1">
    <source>
        <dbReference type="ARBA" id="ARBA00010990"/>
    </source>
</evidence>
<name>A0A9Q3SZ24_9LACO</name>
<dbReference type="InterPro" id="IPR037143">
    <property type="entry name" value="4-PPantetheinyl_Trfase_dom_sf"/>
</dbReference>
<dbReference type="Proteomes" id="UP000752647">
    <property type="component" value="Unassembled WGS sequence"/>
</dbReference>
<dbReference type="SUPFAM" id="SSF56214">
    <property type="entry name" value="4'-phosphopantetheinyl transferase"/>
    <property type="match status" value="2"/>
</dbReference>
<gene>
    <name evidence="5" type="ORF">KIJ12_06120</name>
</gene>
<comment type="similarity">
    <text evidence="1">Belongs to the P-Pant transferase superfamily. Gsp/Sfp/HetI/AcpT family.</text>
</comment>
<protein>
    <submittedName>
        <fullName evidence="5">4'-phosphopantetheinyl transferase superfamily protein</fullName>
    </submittedName>
</protein>
<comment type="caution">
    <text evidence="5">The sequence shown here is derived from an EMBL/GenBank/DDBJ whole genome shotgun (WGS) entry which is preliminary data.</text>
</comment>
<dbReference type="GO" id="GO:0008897">
    <property type="term" value="F:holo-[acyl-carrier-protein] synthase activity"/>
    <property type="evidence" value="ECO:0007669"/>
    <property type="project" value="InterPro"/>
</dbReference>
<feature type="domain" description="4'-phosphopantetheinyl transferase" evidence="3">
    <location>
        <begin position="80"/>
        <end position="161"/>
    </location>
</feature>
<dbReference type="GO" id="GO:0000287">
    <property type="term" value="F:magnesium ion binding"/>
    <property type="evidence" value="ECO:0007669"/>
    <property type="project" value="InterPro"/>
</dbReference>
<evidence type="ECO:0000313" key="6">
    <source>
        <dbReference type="Proteomes" id="UP000752647"/>
    </source>
</evidence>
<dbReference type="PANTHER" id="PTHR12215">
    <property type="entry name" value="PHOSPHOPANTETHEINE TRANSFERASE"/>
    <property type="match status" value="1"/>
</dbReference>
<accession>A0A9Q3SZ24</accession>
<dbReference type="Gene3D" id="3.90.470.20">
    <property type="entry name" value="4'-phosphopantetheinyl transferase domain"/>
    <property type="match status" value="2"/>
</dbReference>
<dbReference type="InterPro" id="IPR055066">
    <property type="entry name" value="AASDHPPT_N"/>
</dbReference>
<evidence type="ECO:0000313" key="5">
    <source>
        <dbReference type="EMBL" id="MBZ5962721.1"/>
    </source>
</evidence>
<dbReference type="InterPro" id="IPR050559">
    <property type="entry name" value="P-Pant_transferase_sf"/>
</dbReference>
<reference evidence="5" key="1">
    <citation type="submission" date="2021-05" db="EMBL/GenBank/DDBJ databases">
        <title>Pangenome of Leuconostoc gelidum warrants species status for Leuconostoc gelidum subsp. gasicomitatum.</title>
        <authorList>
            <person name="Johansson P."/>
            <person name="Sade E."/>
            <person name="Hultman J."/>
            <person name="Auvinen P."/>
            <person name="Bjorkroth J."/>
        </authorList>
    </citation>
    <scope>NUCLEOTIDE SEQUENCE</scope>
    <source>
        <strain evidence="5">A.21.4</strain>
    </source>
</reference>
<evidence type="ECO:0000256" key="2">
    <source>
        <dbReference type="ARBA" id="ARBA00022679"/>
    </source>
</evidence>
<dbReference type="EMBL" id="JAHBFI010000014">
    <property type="protein sequence ID" value="MBZ5962721.1"/>
    <property type="molecule type" value="Genomic_DNA"/>
</dbReference>
<dbReference type="PANTHER" id="PTHR12215:SF10">
    <property type="entry name" value="L-AMINOADIPATE-SEMIALDEHYDE DEHYDROGENASE-PHOSPHOPANTETHEINYL TRANSFERASE"/>
    <property type="match status" value="1"/>
</dbReference>
<dbReference type="Pfam" id="PF22624">
    <property type="entry name" value="AASDHPPT_N"/>
    <property type="match status" value="1"/>
</dbReference>
<keyword evidence="2 5" id="KW-0808">Transferase</keyword>
<dbReference type="InterPro" id="IPR008278">
    <property type="entry name" value="4-PPantetheinyl_Trfase_dom"/>
</dbReference>
<organism evidence="5 6">
    <name type="scientific">Leuconostoc gasicomitatum</name>
    <dbReference type="NCBI Taxonomy" id="115778"/>
    <lineage>
        <taxon>Bacteria</taxon>
        <taxon>Bacillati</taxon>
        <taxon>Bacillota</taxon>
        <taxon>Bacilli</taxon>
        <taxon>Lactobacillales</taxon>
        <taxon>Lactobacillaceae</taxon>
        <taxon>Leuconostoc</taxon>
        <taxon>Leuconostoc gelidum group</taxon>
    </lineage>
</organism>
<dbReference type="GO" id="GO:0019878">
    <property type="term" value="P:lysine biosynthetic process via aminoadipic acid"/>
    <property type="evidence" value="ECO:0007669"/>
    <property type="project" value="TreeGrafter"/>
</dbReference>
<feature type="domain" description="4'-phosphopantetheinyl transferase N-terminal" evidence="4">
    <location>
        <begin position="3"/>
        <end position="77"/>
    </location>
</feature>
<sequence length="198" mass="23222">MDDERKVQIDKLFQVHDKIRTLLSRKLTEYAICHFANLPLSSLSFGKEKYGKPKLLSHSKIFFNVSHCDSWIVCAVDEKPIGLDIEKITSLNWDTLEIFCSTSERNKLKKSKCPEFQYYQYWTIKEAMLKLIGTGLLTDPRKVMVFFLKGSLIKVNFENKEWQGESIRTDDWYVLSAVNTNNISKSILVSPDRFYEWF</sequence>
<evidence type="ECO:0000259" key="4">
    <source>
        <dbReference type="Pfam" id="PF22624"/>
    </source>
</evidence>
<evidence type="ECO:0000259" key="3">
    <source>
        <dbReference type="Pfam" id="PF01648"/>
    </source>
</evidence>
<dbReference type="AlphaFoldDB" id="A0A9Q3SZ24"/>
<proteinExistence type="inferred from homology"/>
<dbReference type="Pfam" id="PF01648">
    <property type="entry name" value="ACPS"/>
    <property type="match status" value="1"/>
</dbReference>
<dbReference type="GO" id="GO:0005829">
    <property type="term" value="C:cytosol"/>
    <property type="evidence" value="ECO:0007669"/>
    <property type="project" value="TreeGrafter"/>
</dbReference>